<evidence type="ECO:0000256" key="5">
    <source>
        <dbReference type="PIRSR" id="PIRSR617867-1"/>
    </source>
</evidence>
<evidence type="ECO:0000256" key="3">
    <source>
        <dbReference type="ARBA" id="ARBA00022801"/>
    </source>
</evidence>
<proteinExistence type="inferred from homology"/>
<evidence type="ECO:0000256" key="2">
    <source>
        <dbReference type="ARBA" id="ARBA00013064"/>
    </source>
</evidence>
<feature type="non-terminal residue" evidence="7">
    <location>
        <position position="1"/>
    </location>
</feature>
<feature type="domain" description="Phosphotyrosine protein phosphatase I" evidence="6">
    <location>
        <begin position="1"/>
        <end position="103"/>
    </location>
</feature>
<accession>A0A0R2U0B2</accession>
<dbReference type="Proteomes" id="UP000051213">
    <property type="component" value="Unassembled WGS sequence"/>
</dbReference>
<dbReference type="InterPro" id="IPR036196">
    <property type="entry name" value="Ptyr_pPase_sf"/>
</dbReference>
<dbReference type="InterPro" id="IPR050438">
    <property type="entry name" value="LMW_PTPase"/>
</dbReference>
<dbReference type="PRINTS" id="PR00719">
    <property type="entry name" value="LMWPTPASE"/>
</dbReference>
<dbReference type="SMART" id="SM00226">
    <property type="entry name" value="LMWPc"/>
    <property type="match status" value="1"/>
</dbReference>
<dbReference type="EMBL" id="LICA01000542">
    <property type="protein sequence ID" value="KRO91314.1"/>
    <property type="molecule type" value="Genomic_DNA"/>
</dbReference>
<evidence type="ECO:0000259" key="6">
    <source>
        <dbReference type="SMART" id="SM00226"/>
    </source>
</evidence>
<dbReference type="PANTHER" id="PTHR11717:SF7">
    <property type="entry name" value="LOW MOLECULAR WEIGHT PHOSPHOTYROSINE PROTEIN PHOSPHATASE"/>
    <property type="match status" value="1"/>
</dbReference>
<dbReference type="AlphaFoldDB" id="A0A0R2U0B2"/>
<gene>
    <name evidence="7" type="ORF">ABS24_00790</name>
</gene>
<dbReference type="Pfam" id="PF01451">
    <property type="entry name" value="LMWPc"/>
    <property type="match status" value="1"/>
</dbReference>
<dbReference type="Gene3D" id="3.40.50.2300">
    <property type="match status" value="1"/>
</dbReference>
<dbReference type="GO" id="GO:0004725">
    <property type="term" value="F:protein tyrosine phosphatase activity"/>
    <property type="evidence" value="ECO:0007669"/>
    <property type="project" value="UniProtKB-EC"/>
</dbReference>
<dbReference type="InterPro" id="IPR017867">
    <property type="entry name" value="Tyr_phospatase_low_mol_wt"/>
</dbReference>
<comment type="similarity">
    <text evidence="1">Belongs to the low molecular weight phosphotyrosine protein phosphatase family.</text>
</comment>
<sequence>DARSTATAAERGYDLSDLRARLVTSSDFAHFDYIIAMDNSNLNDLQVMRPSEFSGELELFLNYPAKDRYSGYTEVPDPYLGGADGFALVLEMIEDASLGLLEHIKAQLQQSDMAGG</sequence>
<evidence type="ECO:0000256" key="4">
    <source>
        <dbReference type="ARBA" id="ARBA00022912"/>
    </source>
</evidence>
<protein>
    <recommendedName>
        <fullName evidence="2">protein-tyrosine-phosphatase</fullName>
        <ecNumber evidence="2">3.1.3.48</ecNumber>
    </recommendedName>
</protein>
<keyword evidence="3" id="KW-0378">Hydrolase</keyword>
<feature type="active site" description="Proton donor" evidence="5">
    <location>
        <position position="77"/>
    </location>
</feature>
<keyword evidence="4" id="KW-0904">Protein phosphatase</keyword>
<organism evidence="7 8">
    <name type="scientific">SAR92 bacterium BACL26 MAG-121220-bin70</name>
    <dbReference type="NCBI Taxonomy" id="1655626"/>
    <lineage>
        <taxon>Bacteria</taxon>
        <taxon>Pseudomonadati</taxon>
        <taxon>Pseudomonadota</taxon>
        <taxon>Gammaproteobacteria</taxon>
        <taxon>Cellvibrionales</taxon>
        <taxon>Porticoccaceae</taxon>
        <taxon>SAR92 clade</taxon>
    </lineage>
</organism>
<dbReference type="SUPFAM" id="SSF52788">
    <property type="entry name" value="Phosphotyrosine protein phosphatases I"/>
    <property type="match status" value="1"/>
</dbReference>
<name>A0A0R2U0B2_9GAMM</name>
<evidence type="ECO:0000313" key="8">
    <source>
        <dbReference type="Proteomes" id="UP000051213"/>
    </source>
</evidence>
<comment type="caution">
    <text evidence="7">The sequence shown here is derived from an EMBL/GenBank/DDBJ whole genome shotgun (WGS) entry which is preliminary data.</text>
</comment>
<evidence type="ECO:0000313" key="7">
    <source>
        <dbReference type="EMBL" id="KRO91314.1"/>
    </source>
</evidence>
<dbReference type="PANTHER" id="PTHR11717">
    <property type="entry name" value="LOW MOLECULAR WEIGHT PROTEIN TYROSINE PHOSPHATASE"/>
    <property type="match status" value="1"/>
</dbReference>
<dbReference type="InterPro" id="IPR023485">
    <property type="entry name" value="Ptyr_pPase"/>
</dbReference>
<dbReference type="EC" id="3.1.3.48" evidence="2"/>
<reference evidence="7 8" key="1">
    <citation type="submission" date="2015-10" db="EMBL/GenBank/DDBJ databases">
        <title>Metagenome-Assembled Genomes uncover a global brackish microbiome.</title>
        <authorList>
            <person name="Hugerth L.W."/>
            <person name="Larsson J."/>
            <person name="Alneberg J."/>
            <person name="Lindh M.V."/>
            <person name="Legrand C."/>
            <person name="Pinhassi J."/>
            <person name="Andersson A.F."/>
        </authorList>
    </citation>
    <scope>NUCLEOTIDE SEQUENCE [LARGE SCALE GENOMIC DNA]</scope>
    <source>
        <strain evidence="7">BACL26 MAG-121220-bin70</strain>
    </source>
</reference>
<evidence type="ECO:0000256" key="1">
    <source>
        <dbReference type="ARBA" id="ARBA00011063"/>
    </source>
</evidence>